<dbReference type="InParanoid" id="A0A0G4EYK2"/>
<feature type="signal peptide" evidence="1">
    <location>
        <begin position="1"/>
        <end position="25"/>
    </location>
</feature>
<dbReference type="EMBL" id="CDMY01000343">
    <property type="protein sequence ID" value="CEM03535.1"/>
    <property type="molecule type" value="Genomic_DNA"/>
</dbReference>
<evidence type="ECO:0000256" key="1">
    <source>
        <dbReference type="SAM" id="SignalP"/>
    </source>
</evidence>
<protein>
    <submittedName>
        <fullName evidence="2">Uncharacterized protein</fullName>
    </submittedName>
</protein>
<keyword evidence="1" id="KW-0732">Signal</keyword>
<gene>
    <name evidence="2" type="ORF">Vbra_5480</name>
</gene>
<feature type="chain" id="PRO_5005188491" evidence="1">
    <location>
        <begin position="26"/>
        <end position="254"/>
    </location>
</feature>
<accession>A0A0G4EYK2</accession>
<dbReference type="Proteomes" id="UP000041254">
    <property type="component" value="Unassembled WGS sequence"/>
</dbReference>
<proteinExistence type="predicted"/>
<evidence type="ECO:0000313" key="3">
    <source>
        <dbReference type="Proteomes" id="UP000041254"/>
    </source>
</evidence>
<organism evidence="2 3">
    <name type="scientific">Vitrella brassicaformis (strain CCMP3155)</name>
    <dbReference type="NCBI Taxonomy" id="1169540"/>
    <lineage>
        <taxon>Eukaryota</taxon>
        <taxon>Sar</taxon>
        <taxon>Alveolata</taxon>
        <taxon>Colpodellida</taxon>
        <taxon>Vitrellaceae</taxon>
        <taxon>Vitrella</taxon>
    </lineage>
</organism>
<evidence type="ECO:0000313" key="2">
    <source>
        <dbReference type="EMBL" id="CEM03535.1"/>
    </source>
</evidence>
<keyword evidence="3" id="KW-1185">Reference proteome</keyword>
<dbReference type="VEuPathDB" id="CryptoDB:Vbra_5480"/>
<dbReference type="AlphaFoldDB" id="A0A0G4EYK2"/>
<dbReference type="PhylomeDB" id="A0A0G4EYK2"/>
<reference evidence="2 3" key="1">
    <citation type="submission" date="2014-11" db="EMBL/GenBank/DDBJ databases">
        <authorList>
            <person name="Zhu J."/>
            <person name="Qi W."/>
            <person name="Song R."/>
        </authorList>
    </citation>
    <scope>NUCLEOTIDE SEQUENCE [LARGE SCALE GENOMIC DNA]</scope>
</reference>
<name>A0A0G4EYK2_VITBC</name>
<sequence length="254" mass="27070">MVSSVCVVLSLLAAVFVLLPSAVLAQSSTRVQAISRVVPATAGSLPYLFVVGGIVAQGKSSLSVQNYGPGSVSLTIVDEDNNTLSAATIAQDDSLTSQPPFDASNELTFILAAENGTEVFRQTVKNDLTYTFAPEANEIMMLKLDVTTNNVLRLTLGNQLTFDLVATMERQGEPVDGSGTVIQPRASPTSSWLQLTFLQRLAEGDDFYVSMVPKDEGDGTGVVGFAAITYWRPFANADRRRRLNGIGGMARVSA</sequence>